<evidence type="ECO:0000313" key="11">
    <source>
        <dbReference type="Proteomes" id="UP001163046"/>
    </source>
</evidence>
<dbReference type="GO" id="GO:0030134">
    <property type="term" value="C:COPII-coated ER to Golgi transport vesicle"/>
    <property type="evidence" value="ECO:0007669"/>
    <property type="project" value="TreeGrafter"/>
</dbReference>
<name>A0A9X0DAG1_9CNID</name>
<comment type="subcellular location">
    <subcellularLocation>
        <location evidence="1">Endoplasmic reticulum-Golgi intermediate compartment membrane</location>
        <topology evidence="1">Multi-pass membrane protein</topology>
    </subcellularLocation>
</comment>
<feature type="region of interest" description="Disordered" evidence="6">
    <location>
        <begin position="402"/>
        <end position="421"/>
    </location>
</feature>
<dbReference type="GO" id="GO:0006888">
    <property type="term" value="P:endoplasmic reticulum to Golgi vesicle-mediated transport"/>
    <property type="evidence" value="ECO:0007669"/>
    <property type="project" value="TreeGrafter"/>
</dbReference>
<evidence type="ECO:0000256" key="2">
    <source>
        <dbReference type="ARBA" id="ARBA00005648"/>
    </source>
</evidence>
<dbReference type="PANTHER" id="PTHR10984:SF30">
    <property type="entry name" value="ENDOPLASMIC RETICULUM-GOLGI INTERMEDIATE COMPARTMENT PROTEIN 2"/>
    <property type="match status" value="1"/>
</dbReference>
<comment type="similarity">
    <text evidence="2">Belongs to the ERGIC family.</text>
</comment>
<feature type="region of interest" description="Disordered" evidence="6">
    <location>
        <begin position="363"/>
        <end position="395"/>
    </location>
</feature>
<proteinExistence type="inferred from homology"/>
<keyword evidence="5 7" id="KW-0472">Membrane</keyword>
<organism evidence="10 11">
    <name type="scientific">Desmophyllum pertusum</name>
    <dbReference type="NCBI Taxonomy" id="174260"/>
    <lineage>
        <taxon>Eukaryota</taxon>
        <taxon>Metazoa</taxon>
        <taxon>Cnidaria</taxon>
        <taxon>Anthozoa</taxon>
        <taxon>Hexacorallia</taxon>
        <taxon>Scleractinia</taxon>
        <taxon>Caryophylliina</taxon>
        <taxon>Caryophylliidae</taxon>
        <taxon>Desmophyllum</taxon>
    </lineage>
</organism>
<evidence type="ECO:0000256" key="5">
    <source>
        <dbReference type="ARBA" id="ARBA00023136"/>
    </source>
</evidence>
<evidence type="ECO:0000256" key="7">
    <source>
        <dbReference type="SAM" id="Phobius"/>
    </source>
</evidence>
<evidence type="ECO:0000256" key="3">
    <source>
        <dbReference type="ARBA" id="ARBA00022692"/>
    </source>
</evidence>
<evidence type="ECO:0000256" key="4">
    <source>
        <dbReference type="ARBA" id="ARBA00022989"/>
    </source>
</evidence>
<evidence type="ECO:0000259" key="8">
    <source>
        <dbReference type="Pfam" id="PF07970"/>
    </source>
</evidence>
<protein>
    <submittedName>
        <fullName evidence="10">Endoplasmic reticulum-Golgi intermediate compartment protein 2</fullName>
    </submittedName>
</protein>
<keyword evidence="11" id="KW-1185">Reference proteome</keyword>
<evidence type="ECO:0000313" key="10">
    <source>
        <dbReference type="EMBL" id="KAJ7390914.1"/>
    </source>
</evidence>
<comment type="caution">
    <text evidence="10">The sequence shown here is derived from an EMBL/GenBank/DDBJ whole genome shotgun (WGS) entry which is preliminary data.</text>
</comment>
<dbReference type="PANTHER" id="PTHR10984">
    <property type="entry name" value="ENDOPLASMIC RETICULUM-GOLGI INTERMEDIATE COMPARTMENT PROTEIN"/>
    <property type="match status" value="1"/>
</dbReference>
<feature type="compositionally biased region" description="Polar residues" evidence="6">
    <location>
        <begin position="365"/>
        <end position="388"/>
    </location>
</feature>
<dbReference type="Pfam" id="PF13850">
    <property type="entry name" value="ERGIC_N"/>
    <property type="match status" value="1"/>
</dbReference>
<dbReference type="InterPro" id="IPR045888">
    <property type="entry name" value="Erv"/>
</dbReference>
<reference evidence="10" key="1">
    <citation type="submission" date="2023-01" db="EMBL/GenBank/DDBJ databases">
        <title>Genome assembly of the deep-sea coral Lophelia pertusa.</title>
        <authorList>
            <person name="Herrera S."/>
            <person name="Cordes E."/>
        </authorList>
    </citation>
    <scope>NUCLEOTIDE SEQUENCE</scope>
    <source>
        <strain evidence="10">USNM1676648</strain>
        <tissue evidence="10">Polyp</tissue>
    </source>
</reference>
<feature type="transmembrane region" description="Helical" evidence="7">
    <location>
        <begin position="40"/>
        <end position="59"/>
    </location>
</feature>
<accession>A0A9X0DAG1</accession>
<evidence type="ECO:0000256" key="1">
    <source>
        <dbReference type="ARBA" id="ARBA00004457"/>
    </source>
</evidence>
<dbReference type="InterPro" id="IPR039542">
    <property type="entry name" value="Erv_N"/>
</dbReference>
<dbReference type="EMBL" id="MU825409">
    <property type="protein sequence ID" value="KAJ7390914.1"/>
    <property type="molecule type" value="Genomic_DNA"/>
</dbReference>
<feature type="domain" description="Endoplasmic reticulum vesicle transporter C-terminal" evidence="8">
    <location>
        <begin position="163"/>
        <end position="336"/>
    </location>
</feature>
<evidence type="ECO:0000259" key="9">
    <source>
        <dbReference type="Pfam" id="PF13850"/>
    </source>
</evidence>
<dbReference type="Proteomes" id="UP001163046">
    <property type="component" value="Unassembled WGS sequence"/>
</dbReference>
<sequence>MRRVGGIKNRKQTLKVLKELDAFPKVPENYQETSASGGSVSILIFLFIGILVVSEFWYYRAVETKYDYEVDTDTDSKLQINVDLTVAMKCEDIGADVLDLSGTTMELGDKLKLEPSYFELTDEQSSWLSMFRRMHVFMEGYRAVKILEEFKADVPTYMPKRKDEEKEEKPHDACRVHGSFDVNKVAGNFHITAGKSIYHPRGHAHLSALVPSELFNYSHRIDVLSFGHWVPGYVNPLDGDIVTTDKHLQMYQYYIQIVPTTIKSLSGRESKTNQYSVTQRIREINHDSGSHGISGIFFKYDMSSIMVRVESRRRSFWGFLVRLCGIVGGIVATSGMMHSLIGFLFDVITCRFQWKKKDEKPLTMSEISPGTSVVQPNDLPAQQTQQDQDPVVSFSPEGVNPGVNIVPSGSSVLDDQSAVIT</sequence>
<feature type="transmembrane region" description="Helical" evidence="7">
    <location>
        <begin position="316"/>
        <end position="345"/>
    </location>
</feature>
<dbReference type="AlphaFoldDB" id="A0A9X0DAG1"/>
<dbReference type="GO" id="GO:0033116">
    <property type="term" value="C:endoplasmic reticulum-Golgi intermediate compartment membrane"/>
    <property type="evidence" value="ECO:0007669"/>
    <property type="project" value="UniProtKB-SubCell"/>
</dbReference>
<keyword evidence="3 7" id="KW-0812">Transmembrane</keyword>
<dbReference type="OrthoDB" id="5541786at2759"/>
<keyword evidence="4 7" id="KW-1133">Transmembrane helix</keyword>
<feature type="compositionally biased region" description="Polar residues" evidence="6">
    <location>
        <begin position="407"/>
        <end position="421"/>
    </location>
</feature>
<evidence type="ECO:0000256" key="6">
    <source>
        <dbReference type="SAM" id="MobiDB-lite"/>
    </source>
</evidence>
<dbReference type="Pfam" id="PF07970">
    <property type="entry name" value="COPIIcoated_ERV"/>
    <property type="match status" value="1"/>
</dbReference>
<feature type="domain" description="Endoplasmic reticulum vesicle transporter N-terminal" evidence="9">
    <location>
        <begin position="17"/>
        <end position="104"/>
    </location>
</feature>
<gene>
    <name evidence="10" type="primary">ERGIC2</name>
    <name evidence="10" type="ORF">OS493_020934</name>
</gene>
<dbReference type="InterPro" id="IPR012936">
    <property type="entry name" value="Erv_C"/>
</dbReference>
<dbReference type="GO" id="GO:0006890">
    <property type="term" value="P:retrograde vesicle-mediated transport, Golgi to endoplasmic reticulum"/>
    <property type="evidence" value="ECO:0007669"/>
    <property type="project" value="TreeGrafter"/>
</dbReference>
<dbReference type="GO" id="GO:0005783">
    <property type="term" value="C:endoplasmic reticulum"/>
    <property type="evidence" value="ECO:0007669"/>
    <property type="project" value="TreeGrafter"/>
</dbReference>